<dbReference type="EMBL" id="ATJV01000059">
    <property type="protein sequence ID" value="EPZ15348.1"/>
    <property type="molecule type" value="Genomic_DNA"/>
</dbReference>
<dbReference type="SUPFAM" id="SSF52091">
    <property type="entry name" value="SpoIIaa-like"/>
    <property type="match status" value="1"/>
</dbReference>
<keyword evidence="3" id="KW-1185">Reference proteome</keyword>
<name>T0AXP4_9RHOO</name>
<dbReference type="InterPro" id="IPR002645">
    <property type="entry name" value="STAS_dom"/>
</dbReference>
<dbReference type="Gene3D" id="3.30.750.24">
    <property type="entry name" value="STAS domain"/>
    <property type="match status" value="1"/>
</dbReference>
<feature type="domain" description="STAS" evidence="1">
    <location>
        <begin position="37"/>
        <end position="97"/>
    </location>
</feature>
<proteinExistence type="predicted"/>
<evidence type="ECO:0000313" key="3">
    <source>
        <dbReference type="Proteomes" id="UP000015455"/>
    </source>
</evidence>
<dbReference type="InterPro" id="IPR058548">
    <property type="entry name" value="MlaB-like_STAS"/>
</dbReference>
<dbReference type="Proteomes" id="UP000015455">
    <property type="component" value="Unassembled WGS sequence"/>
</dbReference>
<dbReference type="PATRIC" id="fig|1348657.5.peg.2328"/>
<dbReference type="STRING" id="1348657.M622_04240"/>
<dbReference type="PROSITE" id="PS50801">
    <property type="entry name" value="STAS"/>
    <property type="match status" value="1"/>
</dbReference>
<accession>T0AXP4</accession>
<dbReference type="CDD" id="cd07043">
    <property type="entry name" value="STAS_anti-anti-sigma_factors"/>
    <property type="match status" value="1"/>
</dbReference>
<sequence>MSAAVLPLSFAPQGALTMFTCTEALAEGRRMALKGPLLVDLAAVTEADSAALALILDWVRAARGAGQTITVRNLPAGLVSLAALYGVDSLLPLEPTG</sequence>
<dbReference type="eggNOG" id="COG3113">
    <property type="taxonomic scope" value="Bacteria"/>
</dbReference>
<reference evidence="2 3" key="1">
    <citation type="submission" date="2013-06" db="EMBL/GenBank/DDBJ databases">
        <title>Draft genome sequence of Thauera terpenica.</title>
        <authorList>
            <person name="Liu B."/>
            <person name="Frostegard A.H."/>
            <person name="Shapleigh J.P."/>
        </authorList>
    </citation>
    <scope>NUCLEOTIDE SEQUENCE [LARGE SCALE GENOMIC DNA]</scope>
    <source>
        <strain evidence="2 3">58Eu</strain>
    </source>
</reference>
<dbReference type="InterPro" id="IPR036513">
    <property type="entry name" value="STAS_dom_sf"/>
</dbReference>
<organism evidence="2 3">
    <name type="scientific">Thauera terpenica 58Eu</name>
    <dbReference type="NCBI Taxonomy" id="1348657"/>
    <lineage>
        <taxon>Bacteria</taxon>
        <taxon>Pseudomonadati</taxon>
        <taxon>Pseudomonadota</taxon>
        <taxon>Betaproteobacteria</taxon>
        <taxon>Rhodocyclales</taxon>
        <taxon>Zoogloeaceae</taxon>
        <taxon>Thauera</taxon>
    </lineage>
</organism>
<protein>
    <recommendedName>
        <fullName evidence="1">STAS domain-containing protein</fullName>
    </recommendedName>
</protein>
<dbReference type="AlphaFoldDB" id="T0AXP4"/>
<evidence type="ECO:0000313" key="2">
    <source>
        <dbReference type="EMBL" id="EPZ15348.1"/>
    </source>
</evidence>
<dbReference type="RefSeq" id="WP_021249741.1">
    <property type="nucleotide sequence ID" value="NZ_ATJV01000059.1"/>
</dbReference>
<gene>
    <name evidence="2" type="ORF">M622_04240</name>
</gene>
<evidence type="ECO:0000259" key="1">
    <source>
        <dbReference type="PROSITE" id="PS50801"/>
    </source>
</evidence>
<comment type="caution">
    <text evidence="2">The sequence shown here is derived from an EMBL/GenBank/DDBJ whole genome shotgun (WGS) entry which is preliminary data.</text>
</comment>
<dbReference type="Pfam" id="PF13466">
    <property type="entry name" value="STAS_2"/>
    <property type="match status" value="1"/>
</dbReference>
<dbReference type="OrthoDB" id="9182123at2"/>